<dbReference type="SUPFAM" id="SSF51971">
    <property type="entry name" value="Nucleotide-binding domain"/>
    <property type="match status" value="1"/>
</dbReference>
<dbReference type="Proteomes" id="UP000239861">
    <property type="component" value="Unassembled WGS sequence"/>
</dbReference>
<evidence type="ECO:0000313" key="7">
    <source>
        <dbReference type="EMBL" id="PPK60331.1"/>
    </source>
</evidence>
<dbReference type="InterPro" id="IPR003953">
    <property type="entry name" value="FAD-dep_OxRdtase_2_FAD-bd"/>
</dbReference>
<reference evidence="8" key="1">
    <citation type="submission" date="2017-09" db="EMBL/GenBank/DDBJ databases">
        <title>Arcobacter canalis sp. nov., a new species isolated from a water canal contaminated with urban sewage.</title>
        <authorList>
            <person name="Perez-Cataluna A."/>
            <person name="Salas-Masso N."/>
            <person name="Figueras M.J."/>
        </authorList>
    </citation>
    <scope>NUCLEOTIDE SEQUENCE [LARGE SCALE GENOMIC DNA]</scope>
    <source>
        <strain evidence="8">CECT 7727</strain>
    </source>
</reference>
<dbReference type="GO" id="GO:0016491">
    <property type="term" value="F:oxidoreductase activity"/>
    <property type="evidence" value="ECO:0007669"/>
    <property type="project" value="UniProtKB-KW"/>
</dbReference>
<keyword evidence="8" id="KW-1185">Reference proteome</keyword>
<name>A0AB36ZT56_9BACT</name>
<organism evidence="6 9">
    <name type="scientific">Malaciobacter marinus</name>
    <dbReference type="NCBI Taxonomy" id="505249"/>
    <lineage>
        <taxon>Bacteria</taxon>
        <taxon>Pseudomonadati</taxon>
        <taxon>Campylobacterota</taxon>
        <taxon>Epsilonproteobacteria</taxon>
        <taxon>Campylobacterales</taxon>
        <taxon>Arcobacteraceae</taxon>
        <taxon>Malaciobacter</taxon>
    </lineage>
</organism>
<dbReference type="EMBL" id="NXAO01000118">
    <property type="protein sequence ID" value="PHO14040.1"/>
    <property type="molecule type" value="Genomic_DNA"/>
</dbReference>
<gene>
    <name evidence="7" type="ORF">B0F89_1231</name>
    <name evidence="6" type="ORF">B0F89_1341</name>
    <name evidence="5" type="ORF">CPH92_07260</name>
    <name evidence="4" type="ORF">CPH92_13985</name>
</gene>
<evidence type="ECO:0000313" key="8">
    <source>
        <dbReference type="Proteomes" id="UP000224740"/>
    </source>
</evidence>
<feature type="non-terminal residue" evidence="6">
    <location>
        <position position="31"/>
    </location>
</feature>
<protein>
    <submittedName>
        <fullName evidence="6">FAD binding domain-containing protein</fullName>
    </submittedName>
    <submittedName>
        <fullName evidence="4">Thioredoxin-disulfide reductase</fullName>
    </submittedName>
</protein>
<dbReference type="EMBL" id="PTIW01000023">
    <property type="protein sequence ID" value="PPK60331.1"/>
    <property type="molecule type" value="Genomic_DNA"/>
</dbReference>
<keyword evidence="1" id="KW-0285">Flavoprotein</keyword>
<evidence type="ECO:0000313" key="5">
    <source>
        <dbReference type="EMBL" id="PHO15381.1"/>
    </source>
</evidence>
<dbReference type="Proteomes" id="UP000224740">
    <property type="component" value="Unassembled WGS sequence"/>
</dbReference>
<dbReference type="Gene3D" id="3.50.50.60">
    <property type="entry name" value="FAD/NAD(P)-binding domain"/>
    <property type="match status" value="1"/>
</dbReference>
<evidence type="ECO:0000256" key="2">
    <source>
        <dbReference type="ARBA" id="ARBA00023002"/>
    </source>
</evidence>
<feature type="domain" description="FAD-dependent oxidoreductase 2 FAD-binding" evidence="3">
    <location>
        <begin position="3"/>
        <end position="29"/>
    </location>
</feature>
<dbReference type="EMBL" id="NXAO01000029">
    <property type="protein sequence ID" value="PHO15381.1"/>
    <property type="molecule type" value="Genomic_DNA"/>
</dbReference>
<comment type="caution">
    <text evidence="6">The sequence shown here is derived from an EMBL/GenBank/DDBJ whole genome shotgun (WGS) entry which is preliminary data.</text>
</comment>
<proteinExistence type="predicted"/>
<sequence>MLDLAIIGGGPAGLTAGLYATRGGLKDVVMF</sequence>
<keyword evidence="2" id="KW-0560">Oxidoreductase</keyword>
<dbReference type="EMBL" id="PTIW01000034">
    <property type="protein sequence ID" value="PPK58977.1"/>
    <property type="molecule type" value="Genomic_DNA"/>
</dbReference>
<reference evidence="4" key="2">
    <citation type="submission" date="2017-09" db="EMBL/GenBank/DDBJ databases">
        <authorList>
            <person name="Perez-Cataluna A."/>
            <person name="Figueras M.J."/>
            <person name="Salas-Masso N."/>
        </authorList>
    </citation>
    <scope>NUCLEOTIDE SEQUENCE</scope>
    <source>
        <strain evidence="4">CECT 7727</strain>
    </source>
</reference>
<dbReference type="RefSeq" id="WP_133116765.1">
    <property type="nucleotide sequence ID" value="NZ_NXAO01000029.1"/>
</dbReference>
<evidence type="ECO:0000313" key="4">
    <source>
        <dbReference type="EMBL" id="PHO14040.1"/>
    </source>
</evidence>
<reference evidence="6 9" key="3">
    <citation type="submission" date="2018-02" db="EMBL/GenBank/DDBJ databases">
        <title>Subsurface microbial communities from deep shales in Ohio and West Virginia, USA.</title>
        <authorList>
            <person name="Wrighton K."/>
        </authorList>
    </citation>
    <scope>NUCLEOTIDE SEQUENCE [LARGE SCALE GENOMIC DNA]</scope>
    <source>
        <strain evidence="6 9">MARC-MIP3H16</strain>
    </source>
</reference>
<evidence type="ECO:0000256" key="1">
    <source>
        <dbReference type="ARBA" id="ARBA00022630"/>
    </source>
</evidence>
<evidence type="ECO:0000259" key="3">
    <source>
        <dbReference type="Pfam" id="PF00890"/>
    </source>
</evidence>
<evidence type="ECO:0000313" key="9">
    <source>
        <dbReference type="Proteomes" id="UP000239861"/>
    </source>
</evidence>
<evidence type="ECO:0000313" key="6">
    <source>
        <dbReference type="EMBL" id="PPK58977.1"/>
    </source>
</evidence>
<accession>A0AB36ZT56</accession>
<dbReference type="AlphaFoldDB" id="A0AB36ZT56"/>
<dbReference type="InterPro" id="IPR036188">
    <property type="entry name" value="FAD/NAD-bd_sf"/>
</dbReference>
<dbReference type="Pfam" id="PF00890">
    <property type="entry name" value="FAD_binding_2"/>
    <property type="match status" value="1"/>
</dbReference>